<evidence type="ECO:0000256" key="8">
    <source>
        <dbReference type="ARBA" id="ARBA00022833"/>
    </source>
</evidence>
<feature type="domain" description="RNase H type-1" evidence="13">
    <location>
        <begin position="1"/>
        <end position="102"/>
    </location>
</feature>
<dbReference type="GO" id="GO:0035613">
    <property type="term" value="F:RNA stem-loop binding"/>
    <property type="evidence" value="ECO:0007669"/>
    <property type="project" value="TreeGrafter"/>
</dbReference>
<dbReference type="InterPro" id="IPR017856">
    <property type="entry name" value="Integrase-like_N"/>
</dbReference>
<keyword evidence="9" id="KW-0695">RNA-directed DNA polymerase</keyword>
<keyword evidence="10" id="KW-0511">Multifunctional enzyme</keyword>
<dbReference type="EC" id="2.7.7.49" evidence="1"/>
<dbReference type="PROSITE" id="PS50879">
    <property type="entry name" value="RNASE_H_1"/>
    <property type="match status" value="1"/>
</dbReference>
<keyword evidence="5" id="KW-0479">Metal-binding</keyword>
<evidence type="ECO:0000256" key="4">
    <source>
        <dbReference type="ARBA" id="ARBA00022722"/>
    </source>
</evidence>
<keyword evidence="7" id="KW-0378">Hydrolase</keyword>
<accession>A0A091QAT5</accession>
<keyword evidence="3" id="KW-0548">Nucleotidyltransferase</keyword>
<dbReference type="PANTHER" id="PTHR41694:SF4">
    <property type="entry name" value="ENDOGENOUS RETROVIRUS GROUP K MEMBER 10 POL PROTEIN-RELATED"/>
    <property type="match status" value="1"/>
</dbReference>
<dbReference type="InterPro" id="IPR003308">
    <property type="entry name" value="Integrase_Zn-bd_dom_N"/>
</dbReference>
<sequence length="285" mass="31959">EGSVQVLELLAVCSVFKKWDKTPVNIVSDSQYVVGIVKHMHRSLLKIVSNKQLFMALLTLWMLLERRTDLFFIDHIRSHTTLLGFIVESNARADQLVVANADICFNTPKPDLFGQALLPHKFYHQSAKALSKQFDLPLQQARTIIAACPDCANIPNLQPQGVNPWGLSPLQIWQTDVTEYPSFGKYKHIHVSIDTFSNLMWATVRVSTNARSVIKHLLAAFAAMGVPTEIKTDNGPGYRAQSLETFLQLWGVTHNFGIPHNSTGQAIIEHAHRTLKDCLNILKKG</sequence>
<dbReference type="EMBL" id="KK658664">
    <property type="protein sequence ID" value="KFQ06689.1"/>
    <property type="molecule type" value="Genomic_DNA"/>
</dbReference>
<evidence type="ECO:0000256" key="6">
    <source>
        <dbReference type="ARBA" id="ARBA00022759"/>
    </source>
</evidence>
<dbReference type="PANTHER" id="PTHR41694">
    <property type="entry name" value="ENDOGENOUS RETROVIRUS GROUP K MEMBER POL PROTEIN"/>
    <property type="match status" value="1"/>
</dbReference>
<dbReference type="Gene3D" id="3.30.420.10">
    <property type="entry name" value="Ribonuclease H-like superfamily/Ribonuclease H"/>
    <property type="match status" value="2"/>
</dbReference>
<feature type="non-terminal residue" evidence="15">
    <location>
        <position position="285"/>
    </location>
</feature>
<proteinExistence type="predicted"/>
<keyword evidence="8" id="KW-0862">Zinc</keyword>
<dbReference type="InterPro" id="IPR002156">
    <property type="entry name" value="RNaseH_domain"/>
</dbReference>
<keyword evidence="2" id="KW-0808">Transferase</keyword>
<evidence type="ECO:0000256" key="7">
    <source>
        <dbReference type="ARBA" id="ARBA00022801"/>
    </source>
</evidence>
<protein>
    <recommendedName>
        <fullName evidence="1">RNA-directed DNA polymerase</fullName>
        <ecNumber evidence="1">2.7.7.49</ecNumber>
    </recommendedName>
</protein>
<dbReference type="SUPFAM" id="SSF46919">
    <property type="entry name" value="N-terminal Zn binding domain of HIV integrase"/>
    <property type="match status" value="1"/>
</dbReference>
<dbReference type="Proteomes" id="UP000054379">
    <property type="component" value="Unassembled WGS sequence"/>
</dbReference>
<dbReference type="Pfam" id="PF00665">
    <property type="entry name" value="rve"/>
    <property type="match status" value="1"/>
</dbReference>
<keyword evidence="6" id="KW-0255">Endonuclease</keyword>
<keyword evidence="4" id="KW-0540">Nuclease</keyword>
<feature type="domain" description="Integrase-type" evidence="12">
    <location>
        <begin position="111"/>
        <end position="152"/>
    </location>
</feature>
<evidence type="ECO:0000259" key="12">
    <source>
        <dbReference type="PROSITE" id="PS50876"/>
    </source>
</evidence>
<dbReference type="GO" id="GO:0004523">
    <property type="term" value="F:RNA-DNA hybrid ribonuclease activity"/>
    <property type="evidence" value="ECO:0007669"/>
    <property type="project" value="InterPro"/>
</dbReference>
<evidence type="ECO:0000256" key="5">
    <source>
        <dbReference type="ARBA" id="ARBA00022723"/>
    </source>
</evidence>
<evidence type="ECO:0000256" key="1">
    <source>
        <dbReference type="ARBA" id="ARBA00012493"/>
    </source>
</evidence>
<dbReference type="Gene3D" id="1.10.10.200">
    <property type="match status" value="1"/>
</dbReference>
<organism evidence="15 16">
    <name type="scientific">Haliaeetus albicilla</name>
    <name type="common">White-tailed sea-eagle</name>
    <name type="synonym">Falco albicilla</name>
    <dbReference type="NCBI Taxonomy" id="8969"/>
    <lineage>
        <taxon>Eukaryota</taxon>
        <taxon>Metazoa</taxon>
        <taxon>Chordata</taxon>
        <taxon>Craniata</taxon>
        <taxon>Vertebrata</taxon>
        <taxon>Euteleostomi</taxon>
        <taxon>Archelosauria</taxon>
        <taxon>Archosauria</taxon>
        <taxon>Dinosauria</taxon>
        <taxon>Saurischia</taxon>
        <taxon>Theropoda</taxon>
        <taxon>Coelurosauria</taxon>
        <taxon>Aves</taxon>
        <taxon>Neognathae</taxon>
        <taxon>Neoaves</taxon>
        <taxon>Telluraves</taxon>
        <taxon>Accipitrimorphae</taxon>
        <taxon>Accipitriformes</taxon>
        <taxon>Accipitridae</taxon>
        <taxon>Accipitrinae</taxon>
        <taxon>Haliaeetus</taxon>
    </lineage>
</organism>
<evidence type="ECO:0000259" key="14">
    <source>
        <dbReference type="PROSITE" id="PS50994"/>
    </source>
</evidence>
<evidence type="ECO:0000313" key="16">
    <source>
        <dbReference type="Proteomes" id="UP000054379"/>
    </source>
</evidence>
<dbReference type="Pfam" id="PF02022">
    <property type="entry name" value="Integrase_Zn"/>
    <property type="match status" value="1"/>
</dbReference>
<evidence type="ECO:0000259" key="13">
    <source>
        <dbReference type="PROSITE" id="PS50879"/>
    </source>
</evidence>
<dbReference type="Pfam" id="PF00075">
    <property type="entry name" value="RNase_H"/>
    <property type="match status" value="1"/>
</dbReference>
<dbReference type="AlphaFoldDB" id="A0A091QAT5"/>
<keyword evidence="11" id="KW-0863">Zinc-finger</keyword>
<evidence type="ECO:0000256" key="10">
    <source>
        <dbReference type="ARBA" id="ARBA00023268"/>
    </source>
</evidence>
<dbReference type="InterPro" id="IPR036397">
    <property type="entry name" value="RNaseH_sf"/>
</dbReference>
<name>A0A091QAT5_HALAL</name>
<dbReference type="InterPro" id="IPR012337">
    <property type="entry name" value="RNaseH-like_sf"/>
</dbReference>
<evidence type="ECO:0000256" key="11">
    <source>
        <dbReference type="PROSITE-ProRule" id="PRU00450"/>
    </source>
</evidence>
<evidence type="ECO:0000256" key="2">
    <source>
        <dbReference type="ARBA" id="ARBA00022679"/>
    </source>
</evidence>
<dbReference type="SUPFAM" id="SSF53098">
    <property type="entry name" value="Ribonuclease H-like"/>
    <property type="match status" value="2"/>
</dbReference>
<evidence type="ECO:0000313" key="15">
    <source>
        <dbReference type="EMBL" id="KFQ06689.1"/>
    </source>
</evidence>
<feature type="domain" description="Integrase catalytic" evidence="14">
    <location>
        <begin position="165"/>
        <end position="285"/>
    </location>
</feature>
<gene>
    <name evidence="15" type="ORF">N329_12045</name>
</gene>
<dbReference type="GO" id="GO:0015074">
    <property type="term" value="P:DNA integration"/>
    <property type="evidence" value="ECO:0007669"/>
    <property type="project" value="InterPro"/>
</dbReference>
<dbReference type="PROSITE" id="PS50876">
    <property type="entry name" value="ZF_INTEGRASE"/>
    <property type="match status" value="1"/>
</dbReference>
<dbReference type="InterPro" id="IPR001584">
    <property type="entry name" value="Integrase_cat-core"/>
</dbReference>
<dbReference type="PROSITE" id="PS50994">
    <property type="entry name" value="INTEGRASE"/>
    <property type="match status" value="1"/>
</dbReference>
<evidence type="ECO:0000256" key="9">
    <source>
        <dbReference type="ARBA" id="ARBA00022918"/>
    </source>
</evidence>
<dbReference type="GO" id="GO:0003964">
    <property type="term" value="F:RNA-directed DNA polymerase activity"/>
    <property type="evidence" value="ECO:0007669"/>
    <property type="project" value="UniProtKB-KW"/>
</dbReference>
<evidence type="ECO:0000256" key="3">
    <source>
        <dbReference type="ARBA" id="ARBA00022695"/>
    </source>
</evidence>
<feature type="non-terminal residue" evidence="15">
    <location>
        <position position="1"/>
    </location>
</feature>
<reference evidence="15 16" key="1">
    <citation type="submission" date="2014-04" db="EMBL/GenBank/DDBJ databases">
        <title>Genome evolution of avian class.</title>
        <authorList>
            <person name="Zhang G."/>
            <person name="Li C."/>
        </authorList>
    </citation>
    <scope>NUCLEOTIDE SEQUENCE [LARGE SCALE GENOMIC DNA]</scope>
    <source>
        <strain evidence="15">BGI_N329</strain>
    </source>
</reference>
<dbReference type="GO" id="GO:0008270">
    <property type="term" value="F:zinc ion binding"/>
    <property type="evidence" value="ECO:0007669"/>
    <property type="project" value="UniProtKB-KW"/>
</dbReference>